<keyword evidence="1" id="KW-0808">Transferase</keyword>
<evidence type="ECO:0000313" key="9">
    <source>
        <dbReference type="Proteomes" id="UP001172457"/>
    </source>
</evidence>
<evidence type="ECO:0000256" key="2">
    <source>
        <dbReference type="ARBA" id="ARBA00022695"/>
    </source>
</evidence>
<evidence type="ECO:0000256" key="3">
    <source>
        <dbReference type="ARBA" id="ARBA00022722"/>
    </source>
</evidence>
<reference evidence="8" key="1">
    <citation type="submission" date="2023-03" db="EMBL/GenBank/DDBJ databases">
        <title>Chromosome-scale reference genome and RAD-based genetic map of yellow starthistle (Centaurea solstitialis) reveal putative structural variation and QTLs associated with invader traits.</title>
        <authorList>
            <person name="Reatini B."/>
            <person name="Cang F.A."/>
            <person name="Jiang Q."/>
            <person name="Mckibben M.T.W."/>
            <person name="Barker M.S."/>
            <person name="Rieseberg L.H."/>
            <person name="Dlugosch K.M."/>
        </authorList>
    </citation>
    <scope>NUCLEOTIDE SEQUENCE</scope>
    <source>
        <strain evidence="8">CAN-66</strain>
        <tissue evidence="8">Leaf</tissue>
    </source>
</reference>
<keyword evidence="3" id="KW-0540">Nuclease</keyword>
<dbReference type="EMBL" id="JARYMX010000006">
    <property type="protein sequence ID" value="KAJ9544119.1"/>
    <property type="molecule type" value="Genomic_DNA"/>
</dbReference>
<organism evidence="8 9">
    <name type="scientific">Centaurea solstitialis</name>
    <name type="common">yellow star-thistle</name>
    <dbReference type="NCBI Taxonomy" id="347529"/>
    <lineage>
        <taxon>Eukaryota</taxon>
        <taxon>Viridiplantae</taxon>
        <taxon>Streptophyta</taxon>
        <taxon>Embryophyta</taxon>
        <taxon>Tracheophyta</taxon>
        <taxon>Spermatophyta</taxon>
        <taxon>Magnoliopsida</taxon>
        <taxon>eudicotyledons</taxon>
        <taxon>Gunneridae</taxon>
        <taxon>Pentapetalae</taxon>
        <taxon>asterids</taxon>
        <taxon>campanulids</taxon>
        <taxon>Asterales</taxon>
        <taxon>Asteraceae</taxon>
        <taxon>Carduoideae</taxon>
        <taxon>Cardueae</taxon>
        <taxon>Centaureinae</taxon>
        <taxon>Centaurea</taxon>
    </lineage>
</organism>
<proteinExistence type="predicted"/>
<name>A0AA38SLN0_9ASTR</name>
<keyword evidence="9" id="KW-1185">Reference proteome</keyword>
<dbReference type="SUPFAM" id="SSF56672">
    <property type="entry name" value="DNA/RNA polymerases"/>
    <property type="match status" value="1"/>
</dbReference>
<protein>
    <recommendedName>
        <fullName evidence="7">Reverse transcriptase RNase H-like domain-containing protein</fullName>
    </recommendedName>
</protein>
<keyword evidence="5" id="KW-0378">Hydrolase</keyword>
<evidence type="ECO:0000256" key="5">
    <source>
        <dbReference type="ARBA" id="ARBA00022801"/>
    </source>
</evidence>
<keyword evidence="4" id="KW-0255">Endonuclease</keyword>
<evidence type="ECO:0000259" key="7">
    <source>
        <dbReference type="Pfam" id="PF17917"/>
    </source>
</evidence>
<feature type="domain" description="Reverse transcriptase RNase H-like" evidence="7">
    <location>
        <begin position="165"/>
        <end position="201"/>
    </location>
</feature>
<dbReference type="Pfam" id="PF17917">
    <property type="entry name" value="RT_RNaseH"/>
    <property type="match status" value="1"/>
</dbReference>
<evidence type="ECO:0000256" key="1">
    <source>
        <dbReference type="ARBA" id="ARBA00022679"/>
    </source>
</evidence>
<dbReference type="Proteomes" id="UP001172457">
    <property type="component" value="Chromosome 6"/>
</dbReference>
<dbReference type="InterPro" id="IPR043502">
    <property type="entry name" value="DNA/RNA_pol_sf"/>
</dbReference>
<evidence type="ECO:0000256" key="4">
    <source>
        <dbReference type="ARBA" id="ARBA00022759"/>
    </source>
</evidence>
<evidence type="ECO:0000256" key="6">
    <source>
        <dbReference type="ARBA" id="ARBA00022918"/>
    </source>
</evidence>
<gene>
    <name evidence="8" type="ORF">OSB04_023826</name>
</gene>
<dbReference type="InterPro" id="IPR041373">
    <property type="entry name" value="RT_RNaseH"/>
</dbReference>
<keyword evidence="6" id="KW-0695">RNA-directed DNA polymerase</keyword>
<sequence>MVRRRDIPLSTVSDRDARLYLDAWRSFQLDLGTRVTSSTANHLHSDEQSERVIQLWKIRWGHVFWISEVLGVIIYRLRRVECAVRIRQSVAQLGQDQGKIELLEAKRCRALRVAWSVRSYDSYPFRNLSCGGFVPHALLSICDPLVSYNIGYGKPCYYLAHNLNRHYLYGVKCTIYIDHRRLRYFIDQLNLNMRQQKWLEQM</sequence>
<keyword evidence="2" id="KW-0548">Nucleotidyltransferase</keyword>
<dbReference type="GO" id="GO:0004519">
    <property type="term" value="F:endonuclease activity"/>
    <property type="evidence" value="ECO:0007669"/>
    <property type="project" value="UniProtKB-KW"/>
</dbReference>
<dbReference type="GO" id="GO:0003964">
    <property type="term" value="F:RNA-directed DNA polymerase activity"/>
    <property type="evidence" value="ECO:0007669"/>
    <property type="project" value="UniProtKB-KW"/>
</dbReference>
<dbReference type="GO" id="GO:0016787">
    <property type="term" value="F:hydrolase activity"/>
    <property type="evidence" value="ECO:0007669"/>
    <property type="project" value="UniProtKB-KW"/>
</dbReference>
<dbReference type="AlphaFoldDB" id="A0AA38SLN0"/>
<evidence type="ECO:0000313" key="8">
    <source>
        <dbReference type="EMBL" id="KAJ9544119.1"/>
    </source>
</evidence>
<comment type="caution">
    <text evidence="8">The sequence shown here is derived from an EMBL/GenBank/DDBJ whole genome shotgun (WGS) entry which is preliminary data.</text>
</comment>
<accession>A0AA38SLN0</accession>